<feature type="signal peptide" evidence="2">
    <location>
        <begin position="1"/>
        <end position="24"/>
    </location>
</feature>
<feature type="compositionally biased region" description="Basic and acidic residues" evidence="1">
    <location>
        <begin position="108"/>
        <end position="130"/>
    </location>
</feature>
<feature type="region of interest" description="Disordered" evidence="1">
    <location>
        <begin position="103"/>
        <end position="134"/>
    </location>
</feature>
<dbReference type="KEGG" id="epa:110245182"/>
<name>A0A913XND3_EXADI</name>
<dbReference type="AlphaFoldDB" id="A0A913XND3"/>
<proteinExistence type="predicted"/>
<evidence type="ECO:0000256" key="2">
    <source>
        <dbReference type="SAM" id="SignalP"/>
    </source>
</evidence>
<protein>
    <submittedName>
        <fullName evidence="3">Uncharacterized protein</fullName>
    </submittedName>
</protein>
<sequence length="170" mass="20037">MKNESFLMMIVLLGQLLTLRVVLGYPVNWWNPMFYNQQYNTGFPRPFPALDESQPKDKVGRKPDGFRPPVFPNFYAPNMQFNPFPNYYPGMLPPYPAYPNPQFNFNNRIDDDRNGKKKDEEESKENDDSKSVTIPPYSNFMPGYYAPGYAYPNYYPGKTVSLTKRYRYFE</sequence>
<keyword evidence="2" id="KW-0732">Signal</keyword>
<evidence type="ECO:0000313" key="3">
    <source>
        <dbReference type="EnsemblMetazoa" id="XP_020907105.1"/>
    </source>
</evidence>
<keyword evidence="4" id="KW-1185">Reference proteome</keyword>
<feature type="chain" id="PRO_5037459193" evidence="2">
    <location>
        <begin position="25"/>
        <end position="170"/>
    </location>
</feature>
<evidence type="ECO:0000256" key="1">
    <source>
        <dbReference type="SAM" id="MobiDB-lite"/>
    </source>
</evidence>
<organism evidence="3 4">
    <name type="scientific">Exaiptasia diaphana</name>
    <name type="common">Tropical sea anemone</name>
    <name type="synonym">Aiptasia pulchella</name>
    <dbReference type="NCBI Taxonomy" id="2652724"/>
    <lineage>
        <taxon>Eukaryota</taxon>
        <taxon>Metazoa</taxon>
        <taxon>Cnidaria</taxon>
        <taxon>Anthozoa</taxon>
        <taxon>Hexacorallia</taxon>
        <taxon>Actiniaria</taxon>
        <taxon>Aiptasiidae</taxon>
        <taxon>Exaiptasia</taxon>
    </lineage>
</organism>
<dbReference type="Proteomes" id="UP000887567">
    <property type="component" value="Unplaced"/>
</dbReference>
<reference evidence="3" key="1">
    <citation type="submission" date="2022-11" db="UniProtKB">
        <authorList>
            <consortium name="EnsemblMetazoa"/>
        </authorList>
    </citation>
    <scope>IDENTIFICATION</scope>
</reference>
<evidence type="ECO:0000313" key="4">
    <source>
        <dbReference type="Proteomes" id="UP000887567"/>
    </source>
</evidence>
<accession>A0A913XND3</accession>
<dbReference type="EnsemblMetazoa" id="XM_021051446.2">
    <property type="protein sequence ID" value="XP_020907105.1"/>
    <property type="gene ID" value="LOC110245182"/>
</dbReference>
<dbReference type="GeneID" id="110245182"/>
<dbReference type="RefSeq" id="XP_020907105.1">
    <property type="nucleotide sequence ID" value="XM_021051446.2"/>
</dbReference>